<dbReference type="Proteomes" id="UP000054560">
    <property type="component" value="Unassembled WGS sequence"/>
</dbReference>
<proteinExistence type="predicted"/>
<keyword evidence="2" id="KW-1185">Reference proteome</keyword>
<dbReference type="EMBL" id="KQ246588">
    <property type="protein sequence ID" value="KNC72730.1"/>
    <property type="molecule type" value="Genomic_DNA"/>
</dbReference>
<name>A0A0L0F7N2_9EUKA</name>
<accession>A0A0L0F7N2</accession>
<dbReference type="RefSeq" id="XP_014146632.1">
    <property type="nucleotide sequence ID" value="XM_014291157.1"/>
</dbReference>
<evidence type="ECO:0000313" key="2">
    <source>
        <dbReference type="Proteomes" id="UP000054560"/>
    </source>
</evidence>
<feature type="non-terminal residue" evidence="1">
    <location>
        <position position="1"/>
    </location>
</feature>
<protein>
    <submittedName>
        <fullName evidence="1">Uncharacterized protein</fullName>
    </submittedName>
</protein>
<dbReference type="GeneID" id="25915214"/>
<organism evidence="1 2">
    <name type="scientific">Sphaeroforma arctica JP610</name>
    <dbReference type="NCBI Taxonomy" id="667725"/>
    <lineage>
        <taxon>Eukaryota</taxon>
        <taxon>Ichthyosporea</taxon>
        <taxon>Ichthyophonida</taxon>
        <taxon>Sphaeroforma</taxon>
    </lineage>
</organism>
<evidence type="ECO:0000313" key="1">
    <source>
        <dbReference type="EMBL" id="KNC72730.1"/>
    </source>
</evidence>
<dbReference type="AlphaFoldDB" id="A0A0L0F7N2"/>
<sequence length="87" mass="9497">NAKLLHLTHTSQRGRAQAKAMASHRHPKAMVNTAVASHMNAHIGPDVMEVTMCGYMCAALEYKHIGGLCWRTKIRRADGVTGSPHAH</sequence>
<gene>
    <name evidence="1" type="ORF">SARC_14710</name>
</gene>
<reference evidence="1 2" key="1">
    <citation type="submission" date="2011-02" db="EMBL/GenBank/DDBJ databases">
        <title>The Genome Sequence of Sphaeroforma arctica JP610.</title>
        <authorList>
            <consortium name="The Broad Institute Genome Sequencing Platform"/>
            <person name="Russ C."/>
            <person name="Cuomo C."/>
            <person name="Young S.K."/>
            <person name="Zeng Q."/>
            <person name="Gargeya S."/>
            <person name="Alvarado L."/>
            <person name="Berlin A."/>
            <person name="Chapman S.B."/>
            <person name="Chen Z."/>
            <person name="Freedman E."/>
            <person name="Gellesch M."/>
            <person name="Goldberg J."/>
            <person name="Griggs A."/>
            <person name="Gujja S."/>
            <person name="Heilman E."/>
            <person name="Heiman D."/>
            <person name="Howarth C."/>
            <person name="Mehta T."/>
            <person name="Neiman D."/>
            <person name="Pearson M."/>
            <person name="Roberts A."/>
            <person name="Saif S."/>
            <person name="Shea T."/>
            <person name="Shenoy N."/>
            <person name="Sisk P."/>
            <person name="Stolte C."/>
            <person name="Sykes S."/>
            <person name="White J."/>
            <person name="Yandava C."/>
            <person name="Burger G."/>
            <person name="Gray M.W."/>
            <person name="Holland P.W.H."/>
            <person name="King N."/>
            <person name="Lang F.B.F."/>
            <person name="Roger A.J."/>
            <person name="Ruiz-Trillo I."/>
            <person name="Haas B."/>
            <person name="Nusbaum C."/>
            <person name="Birren B."/>
        </authorList>
    </citation>
    <scope>NUCLEOTIDE SEQUENCE [LARGE SCALE GENOMIC DNA]</scope>
    <source>
        <strain evidence="1 2">JP610</strain>
    </source>
</reference>